<dbReference type="AlphaFoldDB" id="A0AAQ3N5P0"/>
<evidence type="ECO:0000313" key="1">
    <source>
        <dbReference type="EMBL" id="WVZ03041.1"/>
    </source>
</evidence>
<gene>
    <name evidence="1" type="ORF">V8G54_023847</name>
</gene>
<dbReference type="EMBL" id="CP144694">
    <property type="protein sequence ID" value="WVZ03041.1"/>
    <property type="molecule type" value="Genomic_DNA"/>
</dbReference>
<feature type="non-terminal residue" evidence="1">
    <location>
        <position position="103"/>
    </location>
</feature>
<keyword evidence="2" id="KW-1185">Reference proteome</keyword>
<sequence length="103" mass="10700">GVLEGSSSLSSSLSSSELSLLSFTFFTAFNFCGFSLSSELSSSSISIFFPFSASESLSEESSSSESLVLEVLTGCLDTGTDLALETFLAAFLLSSSELLSSES</sequence>
<accession>A0AAQ3N5P0</accession>
<organism evidence="1 2">
    <name type="scientific">Vigna mungo</name>
    <name type="common">Black gram</name>
    <name type="synonym">Phaseolus mungo</name>
    <dbReference type="NCBI Taxonomy" id="3915"/>
    <lineage>
        <taxon>Eukaryota</taxon>
        <taxon>Viridiplantae</taxon>
        <taxon>Streptophyta</taxon>
        <taxon>Embryophyta</taxon>
        <taxon>Tracheophyta</taxon>
        <taxon>Spermatophyta</taxon>
        <taxon>Magnoliopsida</taxon>
        <taxon>eudicotyledons</taxon>
        <taxon>Gunneridae</taxon>
        <taxon>Pentapetalae</taxon>
        <taxon>rosids</taxon>
        <taxon>fabids</taxon>
        <taxon>Fabales</taxon>
        <taxon>Fabaceae</taxon>
        <taxon>Papilionoideae</taxon>
        <taxon>50 kb inversion clade</taxon>
        <taxon>NPAAA clade</taxon>
        <taxon>indigoferoid/millettioid clade</taxon>
        <taxon>Phaseoleae</taxon>
        <taxon>Vigna</taxon>
    </lineage>
</organism>
<dbReference type="Proteomes" id="UP001374535">
    <property type="component" value="Chromosome 7"/>
</dbReference>
<evidence type="ECO:0000313" key="2">
    <source>
        <dbReference type="Proteomes" id="UP001374535"/>
    </source>
</evidence>
<reference evidence="1 2" key="1">
    <citation type="journal article" date="2023" name="Life. Sci Alliance">
        <title>Evolutionary insights into 3D genome organization and epigenetic landscape of Vigna mungo.</title>
        <authorList>
            <person name="Junaid A."/>
            <person name="Singh B."/>
            <person name="Bhatia S."/>
        </authorList>
    </citation>
    <scope>NUCLEOTIDE SEQUENCE [LARGE SCALE GENOMIC DNA]</scope>
    <source>
        <strain evidence="1">Urdbean</strain>
    </source>
</reference>
<proteinExistence type="predicted"/>
<name>A0AAQ3N5P0_VIGMU</name>
<feature type="non-terminal residue" evidence="1">
    <location>
        <position position="1"/>
    </location>
</feature>
<protein>
    <submittedName>
        <fullName evidence="1">Uncharacterized protein</fullName>
    </submittedName>
</protein>